<dbReference type="Proteomes" id="UP000266673">
    <property type="component" value="Unassembled WGS sequence"/>
</dbReference>
<keyword evidence="2" id="KW-1185">Reference proteome</keyword>
<evidence type="ECO:0000313" key="2">
    <source>
        <dbReference type="Proteomes" id="UP000266673"/>
    </source>
</evidence>
<accession>A0A397UMW6</accession>
<dbReference type="EMBL" id="QKWP01001118">
    <property type="protein sequence ID" value="RIB11580.1"/>
    <property type="molecule type" value="Genomic_DNA"/>
</dbReference>
<evidence type="ECO:0000313" key="1">
    <source>
        <dbReference type="EMBL" id="RIB11580.1"/>
    </source>
</evidence>
<reference evidence="1 2" key="1">
    <citation type="submission" date="2018-06" db="EMBL/GenBank/DDBJ databases">
        <title>Comparative genomics reveals the genomic features of Rhizophagus irregularis, R. cerebriforme, R. diaphanum and Gigaspora rosea, and their symbiotic lifestyle signature.</title>
        <authorList>
            <person name="Morin E."/>
            <person name="San Clemente H."/>
            <person name="Chen E.C.H."/>
            <person name="De La Providencia I."/>
            <person name="Hainaut M."/>
            <person name="Kuo A."/>
            <person name="Kohler A."/>
            <person name="Murat C."/>
            <person name="Tang N."/>
            <person name="Roy S."/>
            <person name="Loubradou J."/>
            <person name="Henrissat B."/>
            <person name="Grigoriev I.V."/>
            <person name="Corradi N."/>
            <person name="Roux C."/>
            <person name="Martin F.M."/>
        </authorList>
    </citation>
    <scope>NUCLEOTIDE SEQUENCE [LARGE SCALE GENOMIC DNA]</scope>
    <source>
        <strain evidence="1 2">DAOM 194757</strain>
    </source>
</reference>
<dbReference type="AlphaFoldDB" id="A0A397UMW6"/>
<sequence length="77" mass="9204">MNTNGYSKFRNNCKIINIKLNKNINTFEKRLEKEGFDKDELLLIDNLNFRNFPDEEDNDEDLLLEINKILENINVKD</sequence>
<gene>
    <name evidence="1" type="ORF">C2G38_2203066</name>
</gene>
<name>A0A397UMW6_9GLOM</name>
<organism evidence="1 2">
    <name type="scientific">Gigaspora rosea</name>
    <dbReference type="NCBI Taxonomy" id="44941"/>
    <lineage>
        <taxon>Eukaryota</taxon>
        <taxon>Fungi</taxon>
        <taxon>Fungi incertae sedis</taxon>
        <taxon>Mucoromycota</taxon>
        <taxon>Glomeromycotina</taxon>
        <taxon>Glomeromycetes</taxon>
        <taxon>Diversisporales</taxon>
        <taxon>Gigasporaceae</taxon>
        <taxon>Gigaspora</taxon>
    </lineage>
</organism>
<proteinExistence type="predicted"/>
<comment type="caution">
    <text evidence="1">The sequence shown here is derived from an EMBL/GenBank/DDBJ whole genome shotgun (WGS) entry which is preliminary data.</text>
</comment>
<protein>
    <submittedName>
        <fullName evidence="1">Uncharacterized protein</fullName>
    </submittedName>
</protein>